<dbReference type="GO" id="GO:0022857">
    <property type="term" value="F:transmembrane transporter activity"/>
    <property type="evidence" value="ECO:0007669"/>
    <property type="project" value="InterPro"/>
</dbReference>
<dbReference type="Gene3D" id="2.40.50.100">
    <property type="match status" value="1"/>
</dbReference>
<reference evidence="7 8" key="1">
    <citation type="submission" date="2019-05" db="EMBL/GenBank/DDBJ databases">
        <title>Colwellia ponticola sp. nov., isolated from seawater.</title>
        <authorList>
            <person name="Yoon J.-H."/>
        </authorList>
    </citation>
    <scope>NUCLEOTIDE SEQUENCE [LARGE SCALE GENOMIC DNA]</scope>
    <source>
        <strain evidence="7 8">OISW-25</strain>
    </source>
</reference>
<dbReference type="Pfam" id="PF25917">
    <property type="entry name" value="BSH_RND"/>
    <property type="match status" value="1"/>
</dbReference>
<dbReference type="EMBL" id="SZVP01000009">
    <property type="protein sequence ID" value="TMM44913.1"/>
    <property type="molecule type" value="Genomic_DNA"/>
</dbReference>
<dbReference type="RefSeq" id="WP_138623145.1">
    <property type="nucleotide sequence ID" value="NZ_SZVP01000009.1"/>
</dbReference>
<dbReference type="InterPro" id="IPR058626">
    <property type="entry name" value="MdtA-like_b-barrel"/>
</dbReference>
<dbReference type="Pfam" id="PF25967">
    <property type="entry name" value="RND-MFP_C"/>
    <property type="match status" value="1"/>
</dbReference>
<evidence type="ECO:0000313" key="8">
    <source>
        <dbReference type="Proteomes" id="UP000307702"/>
    </source>
</evidence>
<dbReference type="InterPro" id="IPR058624">
    <property type="entry name" value="MdtA-like_HH"/>
</dbReference>
<evidence type="ECO:0000256" key="2">
    <source>
        <dbReference type="ARBA" id="ARBA00009477"/>
    </source>
</evidence>
<sequence>MLKRFLKQPHRSTSAFNLSLSLVKNNFVLLGLISLTLTACGKEDGAVKPPAPAVSVYSIKSQPVGGYREFVARTEAFKEANLRARVEGELTERHFKEGSFVEKGQVLLRIDPAAYQAALSSAKADLSSRVSGEENAKRNLKRAHELINDGYISQSDFDRLTTEESQATSAVKAAQAALEKAELDLSYTTIRAPFTGRIGKVNYNVGNIVSPASNTLATLIITDPIYVSFQLEESLYISYQQSHQGVNQSESFEFDISLRLPNNSEYPEKGKLDFADTKISQGMGTVGLRTLFPNPENIILPGLFVTLILDSQKKEEMALIPQAAVQENQQGKFVLIVDNSNKVVQRQVTLGRRINAMWVVEKGVDMGEKVIIEGLQKVRSGIEVKGIEKQVDPLIGTITDIDDSSAVTEEKISPNANTDK</sequence>
<dbReference type="Pfam" id="PF25944">
    <property type="entry name" value="Beta-barrel_RND"/>
    <property type="match status" value="1"/>
</dbReference>
<dbReference type="SUPFAM" id="SSF111369">
    <property type="entry name" value="HlyD-like secretion proteins"/>
    <property type="match status" value="1"/>
</dbReference>
<dbReference type="Gene3D" id="2.40.30.170">
    <property type="match status" value="1"/>
</dbReference>
<organism evidence="7 8">
    <name type="scientific">Colwellia ponticola</name>
    <dbReference type="NCBI Taxonomy" id="2304625"/>
    <lineage>
        <taxon>Bacteria</taxon>
        <taxon>Pseudomonadati</taxon>
        <taxon>Pseudomonadota</taxon>
        <taxon>Gammaproteobacteria</taxon>
        <taxon>Alteromonadales</taxon>
        <taxon>Colwelliaceae</taxon>
        <taxon>Colwellia</taxon>
    </lineage>
</organism>
<dbReference type="Gene3D" id="2.40.420.20">
    <property type="match status" value="1"/>
</dbReference>
<accession>A0A8H2JKR8</accession>
<dbReference type="Pfam" id="PF25876">
    <property type="entry name" value="HH_MFP_RND"/>
    <property type="match status" value="1"/>
</dbReference>
<dbReference type="Proteomes" id="UP000307702">
    <property type="component" value="Unassembled WGS sequence"/>
</dbReference>
<dbReference type="OrthoDB" id="9800613at2"/>
<protein>
    <submittedName>
        <fullName evidence="7">Efflux RND transporter periplasmic adaptor subunit</fullName>
    </submittedName>
</protein>
<evidence type="ECO:0000259" key="4">
    <source>
        <dbReference type="Pfam" id="PF25917"/>
    </source>
</evidence>
<evidence type="ECO:0000256" key="1">
    <source>
        <dbReference type="ARBA" id="ARBA00004519"/>
    </source>
</evidence>
<gene>
    <name evidence="7" type="ORF">FCS21_10525</name>
</gene>
<dbReference type="InterPro" id="IPR006143">
    <property type="entry name" value="RND_pump_MFP"/>
</dbReference>
<dbReference type="AlphaFoldDB" id="A0A8H2JKR8"/>
<dbReference type="InterPro" id="IPR058627">
    <property type="entry name" value="MdtA-like_C"/>
</dbReference>
<feature type="domain" description="Multidrug resistance protein MdtA-like alpha-helical hairpin" evidence="3">
    <location>
        <begin position="119"/>
        <end position="188"/>
    </location>
</feature>
<dbReference type="InterPro" id="IPR058625">
    <property type="entry name" value="MdtA-like_BSH"/>
</dbReference>
<name>A0A8H2JKR8_9GAMM</name>
<dbReference type="FunFam" id="2.40.420.20:FF:000001">
    <property type="entry name" value="Efflux RND transporter periplasmic adaptor subunit"/>
    <property type="match status" value="1"/>
</dbReference>
<comment type="similarity">
    <text evidence="2">Belongs to the membrane fusion protein (MFP) (TC 8.A.1) family.</text>
</comment>
<dbReference type="NCBIfam" id="TIGR01730">
    <property type="entry name" value="RND_mfp"/>
    <property type="match status" value="1"/>
</dbReference>
<dbReference type="PANTHER" id="PTHR30158">
    <property type="entry name" value="ACRA/E-RELATED COMPONENT OF DRUG EFFLUX TRANSPORTER"/>
    <property type="match status" value="1"/>
</dbReference>
<dbReference type="GO" id="GO:0046677">
    <property type="term" value="P:response to antibiotic"/>
    <property type="evidence" value="ECO:0007669"/>
    <property type="project" value="TreeGrafter"/>
</dbReference>
<evidence type="ECO:0000259" key="5">
    <source>
        <dbReference type="Pfam" id="PF25944"/>
    </source>
</evidence>
<evidence type="ECO:0000259" key="3">
    <source>
        <dbReference type="Pfam" id="PF25876"/>
    </source>
</evidence>
<evidence type="ECO:0000313" key="7">
    <source>
        <dbReference type="EMBL" id="TMM44913.1"/>
    </source>
</evidence>
<comment type="subcellular location">
    <subcellularLocation>
        <location evidence="1">Cell inner membrane</location>
        <topology evidence="1">Lipid-anchor</topology>
    </subcellularLocation>
</comment>
<feature type="domain" description="Multidrug resistance protein MdtA-like barrel-sandwich hybrid" evidence="4">
    <location>
        <begin position="79"/>
        <end position="217"/>
    </location>
</feature>
<feature type="domain" description="Multidrug resistance protein MdtA-like C-terminal permuted SH3" evidence="6">
    <location>
        <begin position="319"/>
        <end position="377"/>
    </location>
</feature>
<comment type="caution">
    <text evidence="7">The sequence shown here is derived from an EMBL/GenBank/DDBJ whole genome shotgun (WGS) entry which is preliminary data.</text>
</comment>
<evidence type="ECO:0000259" key="6">
    <source>
        <dbReference type="Pfam" id="PF25967"/>
    </source>
</evidence>
<dbReference type="GO" id="GO:0005886">
    <property type="term" value="C:plasma membrane"/>
    <property type="evidence" value="ECO:0007669"/>
    <property type="project" value="UniProtKB-SubCell"/>
</dbReference>
<feature type="domain" description="Multidrug resistance protein MdtA-like beta-barrel" evidence="5">
    <location>
        <begin position="224"/>
        <end position="310"/>
    </location>
</feature>
<keyword evidence="8" id="KW-1185">Reference proteome</keyword>
<dbReference type="Gene3D" id="1.10.287.470">
    <property type="entry name" value="Helix hairpin bin"/>
    <property type="match status" value="1"/>
</dbReference>
<proteinExistence type="inferred from homology"/>